<dbReference type="GO" id="GO:0004488">
    <property type="term" value="F:methylenetetrahydrofolate dehydrogenase (NADP+) activity"/>
    <property type="evidence" value="ECO:0007669"/>
    <property type="project" value="UniProtKB-UniRule"/>
</dbReference>
<feature type="domain" description="Tetrahydrofolate dehydrogenase/cyclohydrolase NAD(P)-binding" evidence="13">
    <location>
        <begin position="134"/>
        <end position="274"/>
    </location>
</feature>
<dbReference type="InterPro" id="IPR000672">
    <property type="entry name" value="THF_DH/CycHdrlase"/>
</dbReference>
<sequence>MQELNGKPVAAKIKAAVQAELQQIKKTLSKQPNLLVLQYGNDQASKTYANRIEKNCQEVGINFSYEQFNKNPDGFKQRIRTANLDPEISAIMIQQPLTDNLKNSLELISPSKDVEGITSASLGKLFTGLSGLKPCTAEACLEIINYYGIKVTGKKAAVIGRSNIVGKPIAMLLQQADATVTICHSKTKNLAAEIKAAEIIIAAAGKAALITAEMLSSNSIVIDVGTNFVQGKLVGDVDYLNASRKVSKITPVPGGVGTVTNQVLMRNIVKAFKNINLNNK</sequence>
<evidence type="ECO:0000256" key="11">
    <source>
        <dbReference type="HAMAP-Rule" id="MF_01576"/>
    </source>
</evidence>
<dbReference type="Gene3D" id="3.40.50.720">
    <property type="entry name" value="NAD(P)-binding Rossmann-like Domain"/>
    <property type="match status" value="1"/>
</dbReference>
<comment type="pathway">
    <text evidence="1 11">One-carbon metabolism; tetrahydrofolate interconversion.</text>
</comment>
<feature type="binding site" evidence="11">
    <location>
        <begin position="160"/>
        <end position="162"/>
    </location>
    <ligand>
        <name>NADP(+)</name>
        <dbReference type="ChEBI" id="CHEBI:58349"/>
    </ligand>
</feature>
<keyword evidence="3 11" id="KW-0028">Amino-acid biosynthesis</keyword>
<dbReference type="PANTHER" id="PTHR48099">
    <property type="entry name" value="C-1-TETRAHYDROFOLATE SYNTHASE, CYTOPLASMIC-RELATED"/>
    <property type="match status" value="1"/>
</dbReference>
<keyword evidence="4 11" id="KW-0658">Purine biosynthesis</keyword>
<feature type="binding site" evidence="11">
    <location>
        <position position="226"/>
    </location>
    <ligand>
        <name>NADP(+)</name>
        <dbReference type="ChEBI" id="CHEBI:58349"/>
    </ligand>
</feature>
<comment type="catalytic activity">
    <reaction evidence="11">
        <text>(6R)-5,10-methylene-5,6,7,8-tetrahydrofolate + NADP(+) = (6R)-5,10-methenyltetrahydrofolate + NADPH</text>
        <dbReference type="Rhea" id="RHEA:22812"/>
        <dbReference type="ChEBI" id="CHEBI:15636"/>
        <dbReference type="ChEBI" id="CHEBI:57455"/>
        <dbReference type="ChEBI" id="CHEBI:57783"/>
        <dbReference type="ChEBI" id="CHEBI:58349"/>
        <dbReference type="EC" id="1.5.1.5"/>
    </reaction>
</comment>
<evidence type="ECO:0000256" key="4">
    <source>
        <dbReference type="ARBA" id="ARBA00022755"/>
    </source>
</evidence>
<evidence type="ECO:0000256" key="9">
    <source>
        <dbReference type="ARBA" id="ARBA00023167"/>
    </source>
</evidence>
<comment type="subunit">
    <text evidence="11">Homodimer.</text>
</comment>
<dbReference type="Proteomes" id="UP000199006">
    <property type="component" value="Unassembled WGS sequence"/>
</dbReference>
<evidence type="ECO:0000259" key="13">
    <source>
        <dbReference type="Pfam" id="PF02882"/>
    </source>
</evidence>
<evidence type="ECO:0000256" key="6">
    <source>
        <dbReference type="ARBA" id="ARBA00022857"/>
    </source>
</evidence>
<evidence type="ECO:0000256" key="1">
    <source>
        <dbReference type="ARBA" id="ARBA00004777"/>
    </source>
</evidence>
<dbReference type="GO" id="GO:0000105">
    <property type="term" value="P:L-histidine biosynthetic process"/>
    <property type="evidence" value="ECO:0007669"/>
    <property type="project" value="UniProtKB-KW"/>
</dbReference>
<dbReference type="InterPro" id="IPR036291">
    <property type="entry name" value="NAD(P)-bd_dom_sf"/>
</dbReference>
<proteinExistence type="inferred from homology"/>
<dbReference type="RefSeq" id="WP_089861991.1">
    <property type="nucleotide sequence ID" value="NZ_FOTI01000028.1"/>
</dbReference>
<name>A0A1I4K619_9FIRM</name>
<keyword evidence="5 11" id="KW-0378">Hydrolase</keyword>
<keyword evidence="9 11" id="KW-0486">Methionine biosynthesis</keyword>
<comment type="caution">
    <text evidence="11">Lacks conserved residue(s) required for the propagation of feature annotation.</text>
</comment>
<dbReference type="EC" id="1.5.1.5" evidence="11"/>
<keyword evidence="7 11" id="KW-0560">Oxidoreductase</keyword>
<accession>A0A1I4K619</accession>
<dbReference type="FunFam" id="3.40.50.720:FF:000094">
    <property type="entry name" value="Bifunctional protein FolD"/>
    <property type="match status" value="1"/>
</dbReference>
<feature type="domain" description="Tetrahydrofolate dehydrogenase/cyclohydrolase catalytic" evidence="12">
    <location>
        <begin position="4"/>
        <end position="115"/>
    </location>
</feature>
<dbReference type="PRINTS" id="PR00085">
    <property type="entry name" value="THFDHDRGNASE"/>
</dbReference>
<evidence type="ECO:0000256" key="2">
    <source>
        <dbReference type="ARBA" id="ARBA00022563"/>
    </source>
</evidence>
<evidence type="ECO:0000256" key="7">
    <source>
        <dbReference type="ARBA" id="ARBA00023002"/>
    </source>
</evidence>
<comment type="similarity">
    <text evidence="11">Belongs to the tetrahydrofolate dehydrogenase/cyclohydrolase family.</text>
</comment>
<organism evidence="14 15">
    <name type="scientific">Halanaerobium salsuginis</name>
    <dbReference type="NCBI Taxonomy" id="29563"/>
    <lineage>
        <taxon>Bacteria</taxon>
        <taxon>Bacillati</taxon>
        <taxon>Bacillota</taxon>
        <taxon>Clostridia</taxon>
        <taxon>Halanaerobiales</taxon>
        <taxon>Halanaerobiaceae</taxon>
        <taxon>Halanaerobium</taxon>
    </lineage>
</organism>
<keyword evidence="8 11" id="KW-0368">Histidine biosynthesis</keyword>
<dbReference type="EMBL" id="FOTI01000028">
    <property type="protein sequence ID" value="SFL74067.1"/>
    <property type="molecule type" value="Genomic_DNA"/>
</dbReference>
<dbReference type="UniPathway" id="UPA00193"/>
<dbReference type="GO" id="GO:0006164">
    <property type="term" value="P:purine nucleotide biosynthetic process"/>
    <property type="evidence" value="ECO:0007669"/>
    <property type="project" value="UniProtKB-KW"/>
</dbReference>
<evidence type="ECO:0000256" key="10">
    <source>
        <dbReference type="ARBA" id="ARBA00023268"/>
    </source>
</evidence>
<dbReference type="OrthoDB" id="9803580at2"/>
<dbReference type="SUPFAM" id="SSF53223">
    <property type="entry name" value="Aminoacid dehydrogenase-like, N-terminal domain"/>
    <property type="match status" value="1"/>
</dbReference>
<dbReference type="InterPro" id="IPR020630">
    <property type="entry name" value="THF_DH/CycHdrlase_cat_dom"/>
</dbReference>
<dbReference type="GO" id="GO:0005829">
    <property type="term" value="C:cytosol"/>
    <property type="evidence" value="ECO:0007669"/>
    <property type="project" value="TreeGrafter"/>
</dbReference>
<dbReference type="GO" id="GO:0035999">
    <property type="term" value="P:tetrahydrofolate interconversion"/>
    <property type="evidence" value="ECO:0007669"/>
    <property type="project" value="UniProtKB-UniRule"/>
</dbReference>
<keyword evidence="2 11" id="KW-0554">One-carbon metabolism</keyword>
<dbReference type="InterPro" id="IPR046346">
    <property type="entry name" value="Aminoacid_DH-like_N_sf"/>
</dbReference>
<dbReference type="CDD" id="cd01080">
    <property type="entry name" value="NAD_bind_m-THF_DH_Cyclohyd"/>
    <property type="match status" value="1"/>
</dbReference>
<dbReference type="GO" id="GO:0004477">
    <property type="term" value="F:methenyltetrahydrofolate cyclohydrolase activity"/>
    <property type="evidence" value="ECO:0007669"/>
    <property type="project" value="UniProtKB-UniRule"/>
</dbReference>
<dbReference type="Gene3D" id="3.40.50.10860">
    <property type="entry name" value="Leucine Dehydrogenase, chain A, domain 1"/>
    <property type="match status" value="1"/>
</dbReference>
<dbReference type="InterPro" id="IPR020631">
    <property type="entry name" value="THF_DH/CycHdrlase_NAD-bd_dom"/>
</dbReference>
<dbReference type="Pfam" id="PF00763">
    <property type="entry name" value="THF_DHG_CYH"/>
    <property type="match status" value="1"/>
</dbReference>
<dbReference type="HAMAP" id="MF_01576">
    <property type="entry name" value="THF_DHG_CYH"/>
    <property type="match status" value="1"/>
</dbReference>
<gene>
    <name evidence="11" type="primary">folD</name>
    <name evidence="14" type="ORF">SAMN02983006_01916</name>
</gene>
<dbReference type="SUPFAM" id="SSF51735">
    <property type="entry name" value="NAD(P)-binding Rossmann-fold domains"/>
    <property type="match status" value="1"/>
</dbReference>
<evidence type="ECO:0000259" key="12">
    <source>
        <dbReference type="Pfam" id="PF00763"/>
    </source>
</evidence>
<reference evidence="14 15" key="1">
    <citation type="submission" date="2016-10" db="EMBL/GenBank/DDBJ databases">
        <authorList>
            <person name="de Groot N.N."/>
        </authorList>
    </citation>
    <scope>NUCLEOTIDE SEQUENCE [LARGE SCALE GENOMIC DNA]</scope>
    <source>
        <strain evidence="14 15">ATCC 51327</strain>
    </source>
</reference>
<dbReference type="Pfam" id="PF02882">
    <property type="entry name" value="THF_DHG_CYH_C"/>
    <property type="match status" value="1"/>
</dbReference>
<evidence type="ECO:0000313" key="15">
    <source>
        <dbReference type="Proteomes" id="UP000199006"/>
    </source>
</evidence>
<dbReference type="GO" id="GO:0009086">
    <property type="term" value="P:methionine biosynthetic process"/>
    <property type="evidence" value="ECO:0007669"/>
    <property type="project" value="UniProtKB-KW"/>
</dbReference>
<dbReference type="STRING" id="29563.SAMN02983006_01916"/>
<keyword evidence="15" id="KW-1185">Reference proteome</keyword>
<dbReference type="AlphaFoldDB" id="A0A1I4K619"/>
<comment type="function">
    <text evidence="11">Catalyzes the oxidation of 5,10-methylenetetrahydrofolate to 5,10-methenyltetrahydrofolate and then the hydrolysis of 5,10-methenyltetrahydrofolate to 10-formyltetrahydrofolate.</text>
</comment>
<evidence type="ECO:0000256" key="3">
    <source>
        <dbReference type="ARBA" id="ARBA00022605"/>
    </source>
</evidence>
<keyword evidence="6 11" id="KW-0521">NADP</keyword>
<comment type="catalytic activity">
    <reaction evidence="11">
        <text>(6R)-5,10-methenyltetrahydrofolate + H2O = (6R)-10-formyltetrahydrofolate + H(+)</text>
        <dbReference type="Rhea" id="RHEA:23700"/>
        <dbReference type="ChEBI" id="CHEBI:15377"/>
        <dbReference type="ChEBI" id="CHEBI:15378"/>
        <dbReference type="ChEBI" id="CHEBI:57455"/>
        <dbReference type="ChEBI" id="CHEBI:195366"/>
        <dbReference type="EC" id="3.5.4.9"/>
    </reaction>
</comment>
<evidence type="ECO:0000313" key="14">
    <source>
        <dbReference type="EMBL" id="SFL74067.1"/>
    </source>
</evidence>
<dbReference type="PANTHER" id="PTHR48099:SF5">
    <property type="entry name" value="C-1-TETRAHYDROFOLATE SYNTHASE, CYTOPLASMIC"/>
    <property type="match status" value="1"/>
</dbReference>
<evidence type="ECO:0000256" key="8">
    <source>
        <dbReference type="ARBA" id="ARBA00023102"/>
    </source>
</evidence>
<dbReference type="EC" id="3.5.4.9" evidence="11"/>
<evidence type="ECO:0000256" key="5">
    <source>
        <dbReference type="ARBA" id="ARBA00022801"/>
    </source>
</evidence>
<protein>
    <recommendedName>
        <fullName evidence="11">Bifunctional protein FolD</fullName>
    </recommendedName>
    <domain>
        <recommendedName>
            <fullName evidence="11">Methylenetetrahydrofolate dehydrogenase</fullName>
            <ecNumber evidence="11">1.5.1.5</ecNumber>
        </recommendedName>
    </domain>
    <domain>
        <recommendedName>
            <fullName evidence="11">Methenyltetrahydrofolate cyclohydrolase</fullName>
            <ecNumber evidence="11">3.5.4.9</ecNumber>
        </recommendedName>
    </domain>
</protein>
<keyword evidence="10 11" id="KW-0511">Multifunctional enzyme</keyword>